<evidence type="ECO:0000256" key="1">
    <source>
        <dbReference type="SAM" id="Phobius"/>
    </source>
</evidence>
<accession>A0A8T4L2Q6</accession>
<keyword evidence="1" id="KW-0472">Membrane</keyword>
<dbReference type="Proteomes" id="UP000675968">
    <property type="component" value="Unassembled WGS sequence"/>
</dbReference>
<evidence type="ECO:0000313" key="3">
    <source>
        <dbReference type="Proteomes" id="UP000675968"/>
    </source>
</evidence>
<organism evidence="2 3">
    <name type="scientific">Candidatus Iainarchaeum sp</name>
    <dbReference type="NCBI Taxonomy" id="3101447"/>
    <lineage>
        <taxon>Archaea</taxon>
        <taxon>Candidatus Iainarchaeota</taxon>
        <taxon>Candidatus Iainarchaeia</taxon>
        <taxon>Candidatus Iainarchaeales</taxon>
        <taxon>Candidatus Iainarchaeaceae</taxon>
        <taxon>Candidatus Iainarchaeum</taxon>
    </lineage>
</organism>
<reference evidence="2" key="2">
    <citation type="submission" date="2021-05" db="EMBL/GenBank/DDBJ databases">
        <title>Protein family content uncovers lineage relationships and bacterial pathway maintenance mechanisms in DPANN archaea.</title>
        <authorList>
            <person name="Castelle C.J."/>
            <person name="Meheust R."/>
            <person name="Jaffe A.L."/>
            <person name="Seitz K."/>
            <person name="Gong X."/>
            <person name="Baker B.J."/>
            <person name="Banfield J.F."/>
        </authorList>
    </citation>
    <scope>NUCLEOTIDE SEQUENCE</scope>
    <source>
        <strain evidence="2">RIFCSPLOWO2_01_FULL_AR10_48_17</strain>
    </source>
</reference>
<dbReference type="EMBL" id="JAGVWC010000010">
    <property type="protein sequence ID" value="MBS3061553.1"/>
    <property type="molecule type" value="Genomic_DNA"/>
</dbReference>
<feature type="transmembrane region" description="Helical" evidence="1">
    <location>
        <begin position="68"/>
        <end position="91"/>
    </location>
</feature>
<name>A0A8T4L2Q6_9ARCH</name>
<keyword evidence="1" id="KW-1133">Transmembrane helix</keyword>
<reference evidence="2" key="1">
    <citation type="submission" date="2021-03" db="EMBL/GenBank/DDBJ databases">
        <authorList>
            <person name="Jaffe A."/>
        </authorList>
    </citation>
    <scope>NUCLEOTIDE SEQUENCE</scope>
    <source>
        <strain evidence="2">RIFCSPLOWO2_01_FULL_AR10_48_17</strain>
    </source>
</reference>
<proteinExistence type="predicted"/>
<sequence>MIKPKTPIQKPLALKDLFCSLFIWFLSVLSVLVLIISGVEILLVYWVLLQGHTLNEVQKTMIDYSMPIFAGSGLFLLIYQPIARKLMLSVFRVKKVKKIKQA</sequence>
<feature type="transmembrane region" description="Helical" evidence="1">
    <location>
        <begin position="21"/>
        <end position="48"/>
    </location>
</feature>
<comment type="caution">
    <text evidence="2">The sequence shown here is derived from an EMBL/GenBank/DDBJ whole genome shotgun (WGS) entry which is preliminary data.</text>
</comment>
<dbReference type="AlphaFoldDB" id="A0A8T4L2Q6"/>
<keyword evidence="1" id="KW-0812">Transmembrane</keyword>
<protein>
    <submittedName>
        <fullName evidence="2">Uncharacterized protein</fullName>
    </submittedName>
</protein>
<evidence type="ECO:0000313" key="2">
    <source>
        <dbReference type="EMBL" id="MBS3061553.1"/>
    </source>
</evidence>
<gene>
    <name evidence="2" type="ORF">J4215_03150</name>
</gene>